<sequence length="70" mass="8199">MKPGAKVNDCYNNNNKEMSKKVQIQLKMNAKLAVPCAYLQKAFSFSSSLRENHEEKIWKIMKNIFIFNFP</sequence>
<proteinExistence type="predicted"/>
<accession>A0A1J1ILN6</accession>
<evidence type="ECO:0000313" key="1">
    <source>
        <dbReference type="EMBL" id="CRL00666.1"/>
    </source>
</evidence>
<dbReference type="Proteomes" id="UP000183832">
    <property type="component" value="Unassembled WGS sequence"/>
</dbReference>
<reference evidence="1 2" key="1">
    <citation type="submission" date="2015-04" db="EMBL/GenBank/DDBJ databases">
        <authorList>
            <person name="Syromyatnikov M.Y."/>
            <person name="Popov V.N."/>
        </authorList>
    </citation>
    <scope>NUCLEOTIDE SEQUENCE [LARGE SCALE GENOMIC DNA]</scope>
</reference>
<name>A0A1J1ILN6_9DIPT</name>
<keyword evidence="2" id="KW-1185">Reference proteome</keyword>
<gene>
    <name evidence="1" type="ORF">CLUMA_CG013926</name>
</gene>
<evidence type="ECO:0000313" key="2">
    <source>
        <dbReference type="Proteomes" id="UP000183832"/>
    </source>
</evidence>
<dbReference type="AlphaFoldDB" id="A0A1J1ILN6"/>
<dbReference type="EMBL" id="CVRI01000054">
    <property type="protein sequence ID" value="CRL00666.1"/>
    <property type="molecule type" value="Genomic_DNA"/>
</dbReference>
<protein>
    <submittedName>
        <fullName evidence="1">CLUMA_CG013926, isoform A</fullName>
    </submittedName>
</protein>
<organism evidence="1 2">
    <name type="scientific">Clunio marinus</name>
    <dbReference type="NCBI Taxonomy" id="568069"/>
    <lineage>
        <taxon>Eukaryota</taxon>
        <taxon>Metazoa</taxon>
        <taxon>Ecdysozoa</taxon>
        <taxon>Arthropoda</taxon>
        <taxon>Hexapoda</taxon>
        <taxon>Insecta</taxon>
        <taxon>Pterygota</taxon>
        <taxon>Neoptera</taxon>
        <taxon>Endopterygota</taxon>
        <taxon>Diptera</taxon>
        <taxon>Nematocera</taxon>
        <taxon>Chironomoidea</taxon>
        <taxon>Chironomidae</taxon>
        <taxon>Clunio</taxon>
    </lineage>
</organism>